<reference evidence="2" key="1">
    <citation type="submission" date="2017-10" db="EMBL/GenBank/DDBJ databases">
        <authorList>
            <person name="Frank J."/>
        </authorList>
    </citation>
    <scope>NUCLEOTIDE SEQUENCE [LARGE SCALE GENOMIC DNA]</scope>
</reference>
<dbReference type="Proteomes" id="UP000221734">
    <property type="component" value="Chromosome Kuenenia_stuttgartiensis_MBR1"/>
</dbReference>
<dbReference type="OrthoDB" id="1668831at2"/>
<dbReference type="RefSeq" id="WP_099323669.1">
    <property type="nucleotide sequence ID" value="NZ_LT934425.1"/>
</dbReference>
<sequence>MSWLNIQGNRYHCLKCSEIVKVEYEGGACLTQIGDNRIYEQTALTKRYGQPTANPNTEGYYLHNEIICEPCFKKRYMKGGQYDVAMNMEALCNRLSGIKDKYAENVGRATESAFNNWLENILHGNLCEINTSAFDKTIGLKIFKLRNKRKDLVGQFVSSAKDSIIASILNQINSDPCLRDATRQYASEAQPIVDSIRKLLTNLKGKFFHKGEIFRVHRINLPENLNDYVLYEMTTRTPATSTPDITVFYQTNMRKKDITEFLNSCDSSNQVEMDEDKLIGKLKKRLEALASI</sequence>
<gene>
    <name evidence="1" type="ORF">KSMBR1_0226</name>
</gene>
<keyword evidence="2" id="KW-1185">Reference proteome</keyword>
<proteinExistence type="predicted"/>
<organism evidence="1 2">
    <name type="scientific">Kuenenia stuttgartiensis</name>
    <dbReference type="NCBI Taxonomy" id="174633"/>
    <lineage>
        <taxon>Bacteria</taxon>
        <taxon>Pseudomonadati</taxon>
        <taxon>Planctomycetota</taxon>
        <taxon>Candidatus Brocadiia</taxon>
        <taxon>Candidatus Brocadiales</taxon>
        <taxon>Candidatus Brocadiaceae</taxon>
        <taxon>Candidatus Kuenenia</taxon>
    </lineage>
</organism>
<evidence type="ECO:0000313" key="2">
    <source>
        <dbReference type="Proteomes" id="UP000221734"/>
    </source>
</evidence>
<accession>A0A2C9CAZ4</accession>
<dbReference type="KEGG" id="kst:KSMBR1_0226"/>
<dbReference type="AlphaFoldDB" id="A0A2C9CAZ4"/>
<name>A0A2C9CAZ4_KUEST</name>
<protein>
    <submittedName>
        <fullName evidence="1">Uncharacterized protein</fullName>
    </submittedName>
</protein>
<dbReference type="EMBL" id="LT934425">
    <property type="protein sequence ID" value="SOH02743.1"/>
    <property type="molecule type" value="Genomic_DNA"/>
</dbReference>
<evidence type="ECO:0000313" key="1">
    <source>
        <dbReference type="EMBL" id="SOH02743.1"/>
    </source>
</evidence>